<gene>
    <name evidence="2" type="ORF">ACFOSS_02020</name>
</gene>
<proteinExistence type="predicted"/>
<reference evidence="3" key="1">
    <citation type="journal article" date="2019" name="Int. J. Syst. Evol. Microbiol.">
        <title>The Global Catalogue of Microorganisms (GCM) 10K type strain sequencing project: providing services to taxonomists for standard genome sequencing and annotation.</title>
        <authorList>
            <consortium name="The Broad Institute Genomics Platform"/>
            <consortium name="The Broad Institute Genome Sequencing Center for Infectious Disease"/>
            <person name="Wu L."/>
            <person name="Ma J."/>
        </authorList>
    </citation>
    <scope>NUCLEOTIDE SEQUENCE [LARGE SCALE GENOMIC DNA]</scope>
    <source>
        <strain evidence="3">CCUG 54939</strain>
    </source>
</reference>
<dbReference type="EMBL" id="JBHSAF010000001">
    <property type="protein sequence ID" value="MFC3912240.1"/>
    <property type="molecule type" value="Genomic_DNA"/>
</dbReference>
<comment type="caution">
    <text evidence="2">The sequence shown here is derived from an EMBL/GenBank/DDBJ whole genome shotgun (WGS) entry which is preliminary data.</text>
</comment>
<evidence type="ECO:0000313" key="2">
    <source>
        <dbReference type="EMBL" id="MFC3912240.1"/>
    </source>
</evidence>
<evidence type="ECO:0000256" key="1">
    <source>
        <dbReference type="SAM" id="Phobius"/>
    </source>
</evidence>
<name>A0ABV8CJ60_9GAMM</name>
<keyword evidence="1" id="KW-0472">Membrane</keyword>
<feature type="transmembrane region" description="Helical" evidence="1">
    <location>
        <begin position="52"/>
        <end position="72"/>
    </location>
</feature>
<dbReference type="Proteomes" id="UP001595692">
    <property type="component" value="Unassembled WGS sequence"/>
</dbReference>
<keyword evidence="1" id="KW-1133">Transmembrane helix</keyword>
<evidence type="ECO:0000313" key="3">
    <source>
        <dbReference type="Proteomes" id="UP001595692"/>
    </source>
</evidence>
<accession>A0ABV8CJ60</accession>
<organism evidence="2 3">
    <name type="scientific">Pseudaeromonas sharmana</name>
    <dbReference type="NCBI Taxonomy" id="328412"/>
    <lineage>
        <taxon>Bacteria</taxon>
        <taxon>Pseudomonadati</taxon>
        <taxon>Pseudomonadota</taxon>
        <taxon>Gammaproteobacteria</taxon>
        <taxon>Aeromonadales</taxon>
        <taxon>Aeromonadaceae</taxon>
        <taxon>Pseudaeromonas</taxon>
    </lineage>
</organism>
<keyword evidence="1" id="KW-0812">Transmembrane</keyword>
<sequence length="73" mass="8550">MLWLLTWLTFSIITLGCWFGVVANIKNEHHGTIFSNAWLFVPDHLHAPGLKYRLTIILITPIWFLLIVYHLYG</sequence>
<protein>
    <submittedName>
        <fullName evidence="2">Uncharacterized protein</fullName>
    </submittedName>
</protein>
<keyword evidence="3" id="KW-1185">Reference proteome</keyword>
<dbReference type="RefSeq" id="WP_377150341.1">
    <property type="nucleotide sequence ID" value="NZ_JBHSAF010000001.1"/>
</dbReference>